<dbReference type="InterPro" id="IPR031635">
    <property type="entry name" value="NTRK_LRRCT"/>
</dbReference>
<dbReference type="GO" id="GO:0098609">
    <property type="term" value="P:cell-cell adhesion"/>
    <property type="evidence" value="ECO:0007669"/>
    <property type="project" value="TreeGrafter"/>
</dbReference>
<keyword evidence="6" id="KW-0325">Glycoprotein</keyword>
<feature type="transmembrane region" description="Helical" evidence="8">
    <location>
        <begin position="607"/>
        <end position="630"/>
    </location>
</feature>
<name>A0AAD8ZSF7_9TELE</name>
<dbReference type="InterPro" id="IPR013098">
    <property type="entry name" value="Ig_I-set"/>
</dbReference>
<comment type="subcellular location">
    <subcellularLocation>
        <location evidence="1">Membrane</location>
        <topology evidence="1">Single-pass type I membrane protein</topology>
    </subcellularLocation>
</comment>
<dbReference type="AlphaFoldDB" id="A0AAD8ZSF7"/>
<evidence type="ECO:0000256" key="3">
    <source>
        <dbReference type="ARBA" id="ARBA00022737"/>
    </source>
</evidence>
<evidence type="ECO:0000259" key="9">
    <source>
        <dbReference type="PROSITE" id="PS50835"/>
    </source>
</evidence>
<evidence type="ECO:0000256" key="2">
    <source>
        <dbReference type="ARBA" id="ARBA00022614"/>
    </source>
</evidence>
<dbReference type="GO" id="GO:0007169">
    <property type="term" value="P:cell surface receptor protein tyrosine kinase signaling pathway"/>
    <property type="evidence" value="ECO:0007669"/>
    <property type="project" value="InterPro"/>
</dbReference>
<keyword evidence="8" id="KW-1133">Transmembrane helix</keyword>
<dbReference type="GO" id="GO:0004714">
    <property type="term" value="F:transmembrane receptor protein tyrosine kinase activity"/>
    <property type="evidence" value="ECO:0007669"/>
    <property type="project" value="InterPro"/>
</dbReference>
<protein>
    <recommendedName>
        <fullName evidence="9">Ig-like domain-containing protein</fullName>
    </recommendedName>
</protein>
<evidence type="ECO:0000256" key="4">
    <source>
        <dbReference type="ARBA" id="ARBA00023136"/>
    </source>
</evidence>
<dbReference type="PROSITE" id="PS50835">
    <property type="entry name" value="IG_LIKE"/>
    <property type="match status" value="1"/>
</dbReference>
<accession>A0AAD8ZSF7</accession>
<dbReference type="SUPFAM" id="SSF48726">
    <property type="entry name" value="Immunoglobulin"/>
    <property type="match status" value="2"/>
</dbReference>
<organism evidence="10 11">
    <name type="scientific">Electrophorus voltai</name>
    <dbReference type="NCBI Taxonomy" id="2609070"/>
    <lineage>
        <taxon>Eukaryota</taxon>
        <taxon>Metazoa</taxon>
        <taxon>Chordata</taxon>
        <taxon>Craniata</taxon>
        <taxon>Vertebrata</taxon>
        <taxon>Euteleostomi</taxon>
        <taxon>Actinopterygii</taxon>
        <taxon>Neopterygii</taxon>
        <taxon>Teleostei</taxon>
        <taxon>Ostariophysi</taxon>
        <taxon>Gymnotiformes</taxon>
        <taxon>Gymnotoidei</taxon>
        <taxon>Gymnotidae</taxon>
        <taxon>Electrophorus</taxon>
    </lineage>
</organism>
<dbReference type="PANTHER" id="PTHR11640">
    <property type="entry name" value="NEPHRIN"/>
    <property type="match status" value="1"/>
</dbReference>
<dbReference type="Pfam" id="PF13927">
    <property type="entry name" value="Ig_3"/>
    <property type="match status" value="1"/>
</dbReference>
<dbReference type="GO" id="GO:0005524">
    <property type="term" value="F:ATP binding"/>
    <property type="evidence" value="ECO:0007669"/>
    <property type="project" value="InterPro"/>
</dbReference>
<dbReference type="Pfam" id="PF07679">
    <property type="entry name" value="I-set"/>
    <property type="match status" value="1"/>
</dbReference>
<keyword evidence="8" id="KW-0812">Transmembrane</keyword>
<evidence type="ECO:0000313" key="10">
    <source>
        <dbReference type="EMBL" id="KAK1803995.1"/>
    </source>
</evidence>
<dbReference type="InterPro" id="IPR051275">
    <property type="entry name" value="Cell_adhesion_signaling"/>
</dbReference>
<dbReference type="SUPFAM" id="SSF141571">
    <property type="entry name" value="Pentapeptide repeat-like"/>
    <property type="match status" value="1"/>
</dbReference>
<dbReference type="SMART" id="SM00409">
    <property type="entry name" value="IG"/>
    <property type="match status" value="1"/>
</dbReference>
<dbReference type="Pfam" id="PF16920">
    <property type="entry name" value="LRRCT_2"/>
    <property type="match status" value="1"/>
</dbReference>
<dbReference type="GO" id="GO:0050839">
    <property type="term" value="F:cell adhesion molecule binding"/>
    <property type="evidence" value="ECO:0007669"/>
    <property type="project" value="TreeGrafter"/>
</dbReference>
<dbReference type="SMART" id="SM00082">
    <property type="entry name" value="LRRCT"/>
    <property type="match status" value="1"/>
</dbReference>
<keyword evidence="3" id="KW-0677">Repeat</keyword>
<keyword evidence="7" id="KW-0393">Immunoglobulin domain</keyword>
<proteinExistence type="predicted"/>
<dbReference type="InterPro" id="IPR007110">
    <property type="entry name" value="Ig-like_dom"/>
</dbReference>
<evidence type="ECO:0000256" key="5">
    <source>
        <dbReference type="ARBA" id="ARBA00023157"/>
    </source>
</evidence>
<dbReference type="Gene3D" id="2.60.40.10">
    <property type="entry name" value="Immunoglobulins"/>
    <property type="match status" value="2"/>
</dbReference>
<gene>
    <name evidence="10" type="ORF">P4O66_003929</name>
</gene>
<keyword evidence="5" id="KW-1015">Disulfide bond</keyword>
<keyword evidence="2" id="KW-0433">Leucine-rich repeat</keyword>
<sequence>MPYVSCPMSPALCLLPYVSCPVSPALCLLPYVSSPMSPALCLLPYVSSPMSPVLCLLPYVSCPMSPALCLLPYVSCPMSPVLCLLPYVSCPMSPAICLQSYVSCPMSPALCLLPYVSSPMSPALCLLSCVSCPMSPAICLQSYVSCPVSPVLCLLSYVSCPVSPALCLLPCVSCPVSPVLCLLSCVSCPMSPALCLLSYVSCPMSPVLCLLPYVSSPMSPALCLLPYVSSPMSPVLCLLHYSHMFSSESGHVCDGQQHLCECECVCVRVRVRMSQCLQAAGVRLEGVVFNRVRLEGVVFNCARLEGVVFNCARLEGVVFNCSCEVRWLQLWQQRGEAGLHNQQLFCNNGISKTPLQLMNISQCDPPEISVTHGNLTVTEGDRITITCNGSGVPVPDVDWNVNSLHSINTHQAVQYPPNVHSINLTLFNVSRDDNFFLLTCIAENVVGMTNVSVQLSVQFPPSIVRFEEPERWHDTCMMFTVRGHPLPTLRWLYRDEELVQSEYVRMEAEVYQDYLEGCLVFKNPTHHNNGNYTIEARNFLGVATRTVDAHFMTAPFTAVPSNTAQKEVSFITVPYVTFTVHPSVHSPVSPSLTPTITVTHRPEEDTFGVSIAVGLAGFICILLLVMFVLINKYGRRAKFGMKVCVLSECECCSSSSASSLT</sequence>
<dbReference type="InterPro" id="IPR013783">
    <property type="entry name" value="Ig-like_fold"/>
</dbReference>
<reference evidence="10" key="1">
    <citation type="submission" date="2023-03" db="EMBL/GenBank/DDBJ databases">
        <title>Electrophorus voltai genome.</title>
        <authorList>
            <person name="Bian C."/>
        </authorList>
    </citation>
    <scope>NUCLEOTIDE SEQUENCE</scope>
    <source>
        <strain evidence="10">CB-2022</strain>
        <tissue evidence="10">Muscle</tissue>
    </source>
</reference>
<keyword evidence="4 8" id="KW-0472">Membrane</keyword>
<dbReference type="PANTHER" id="PTHR11640:SF31">
    <property type="entry name" value="IRREGULAR CHIASM C-ROUGHEST PROTEIN-RELATED"/>
    <property type="match status" value="1"/>
</dbReference>
<evidence type="ECO:0000256" key="1">
    <source>
        <dbReference type="ARBA" id="ARBA00004479"/>
    </source>
</evidence>
<dbReference type="InterPro" id="IPR020777">
    <property type="entry name" value="NTRK"/>
</dbReference>
<comment type="caution">
    <text evidence="10">The sequence shown here is derived from an EMBL/GenBank/DDBJ whole genome shotgun (WGS) entry which is preliminary data.</text>
</comment>
<dbReference type="GO" id="GO:0005911">
    <property type="term" value="C:cell-cell junction"/>
    <property type="evidence" value="ECO:0007669"/>
    <property type="project" value="TreeGrafter"/>
</dbReference>
<dbReference type="FunFam" id="2.60.40.10:FF:002811">
    <property type="entry name" value="Tyrosine-protein kinase receptor"/>
    <property type="match status" value="1"/>
</dbReference>
<evidence type="ECO:0000256" key="7">
    <source>
        <dbReference type="ARBA" id="ARBA00023319"/>
    </source>
</evidence>
<dbReference type="EMBL" id="JAROKS010000004">
    <property type="protein sequence ID" value="KAK1803995.1"/>
    <property type="molecule type" value="Genomic_DNA"/>
</dbReference>
<dbReference type="InterPro" id="IPR000483">
    <property type="entry name" value="Cys-rich_flank_reg_C"/>
</dbReference>
<evidence type="ECO:0000256" key="6">
    <source>
        <dbReference type="ARBA" id="ARBA00023180"/>
    </source>
</evidence>
<feature type="domain" description="Ig-like" evidence="9">
    <location>
        <begin position="366"/>
        <end position="456"/>
    </location>
</feature>
<keyword evidence="11" id="KW-1185">Reference proteome</keyword>
<dbReference type="FunFam" id="2.60.40.10:FF:000251">
    <property type="entry name" value="Tyrosine-protein kinase receptor"/>
    <property type="match status" value="1"/>
</dbReference>
<dbReference type="GO" id="GO:0005886">
    <property type="term" value="C:plasma membrane"/>
    <property type="evidence" value="ECO:0007669"/>
    <property type="project" value="InterPro"/>
</dbReference>
<dbReference type="PRINTS" id="PR01939">
    <property type="entry name" value="NTKRECEPTOR"/>
</dbReference>
<evidence type="ECO:0000313" key="11">
    <source>
        <dbReference type="Proteomes" id="UP001239994"/>
    </source>
</evidence>
<dbReference type="InterPro" id="IPR003599">
    <property type="entry name" value="Ig_sub"/>
</dbReference>
<dbReference type="Proteomes" id="UP001239994">
    <property type="component" value="Unassembled WGS sequence"/>
</dbReference>
<evidence type="ECO:0000256" key="8">
    <source>
        <dbReference type="SAM" id="Phobius"/>
    </source>
</evidence>
<dbReference type="InterPro" id="IPR036179">
    <property type="entry name" value="Ig-like_dom_sf"/>
</dbReference>